<feature type="compositionally biased region" description="Low complexity" evidence="1">
    <location>
        <begin position="289"/>
        <end position="302"/>
    </location>
</feature>
<keyword evidence="4" id="KW-1185">Reference proteome</keyword>
<dbReference type="PROSITE" id="PS50112">
    <property type="entry name" value="PAS"/>
    <property type="match status" value="1"/>
</dbReference>
<comment type="caution">
    <text evidence="3">The sequence shown here is derived from an EMBL/GenBank/DDBJ whole genome shotgun (WGS) entry which is preliminary data.</text>
</comment>
<feature type="domain" description="PAS" evidence="2">
    <location>
        <begin position="1"/>
        <end position="52"/>
    </location>
</feature>
<dbReference type="OrthoDB" id="411251at2759"/>
<dbReference type="InterPro" id="IPR035965">
    <property type="entry name" value="PAS-like_dom_sf"/>
</dbReference>
<feature type="region of interest" description="Disordered" evidence="1">
    <location>
        <begin position="324"/>
        <end position="343"/>
    </location>
</feature>
<dbReference type="AlphaFoldDB" id="A0A8H3FUF3"/>
<dbReference type="InterPro" id="IPR000014">
    <property type="entry name" value="PAS"/>
</dbReference>
<name>A0A8H3FUF3_9LECA</name>
<reference evidence="3" key="1">
    <citation type="submission" date="2021-03" db="EMBL/GenBank/DDBJ databases">
        <authorList>
            <person name="Tagirdzhanova G."/>
        </authorList>
    </citation>
    <scope>NUCLEOTIDE SEQUENCE</scope>
</reference>
<dbReference type="Gene3D" id="3.30.450.20">
    <property type="entry name" value="PAS domain"/>
    <property type="match status" value="1"/>
</dbReference>
<feature type="compositionally biased region" description="Polar residues" evidence="1">
    <location>
        <begin position="589"/>
        <end position="604"/>
    </location>
</feature>
<protein>
    <recommendedName>
        <fullName evidence="2">PAS domain-containing protein</fullName>
    </recommendedName>
</protein>
<dbReference type="SUPFAM" id="SSF55785">
    <property type="entry name" value="PYP-like sensor domain (PAS domain)"/>
    <property type="match status" value="1"/>
</dbReference>
<feature type="compositionally biased region" description="Polar residues" evidence="1">
    <location>
        <begin position="570"/>
        <end position="580"/>
    </location>
</feature>
<feature type="compositionally biased region" description="Polar residues" evidence="1">
    <location>
        <begin position="695"/>
        <end position="721"/>
    </location>
</feature>
<feature type="region of interest" description="Disordered" evidence="1">
    <location>
        <begin position="349"/>
        <end position="379"/>
    </location>
</feature>
<proteinExistence type="predicted"/>
<evidence type="ECO:0000259" key="2">
    <source>
        <dbReference type="PROSITE" id="PS50112"/>
    </source>
</evidence>
<feature type="region of interest" description="Disordered" evidence="1">
    <location>
        <begin position="251"/>
        <end position="314"/>
    </location>
</feature>
<organism evidence="3 4">
    <name type="scientific">Heterodermia speciosa</name>
    <dbReference type="NCBI Taxonomy" id="116794"/>
    <lineage>
        <taxon>Eukaryota</taxon>
        <taxon>Fungi</taxon>
        <taxon>Dikarya</taxon>
        <taxon>Ascomycota</taxon>
        <taxon>Pezizomycotina</taxon>
        <taxon>Lecanoromycetes</taxon>
        <taxon>OSLEUM clade</taxon>
        <taxon>Lecanoromycetidae</taxon>
        <taxon>Caliciales</taxon>
        <taxon>Physciaceae</taxon>
        <taxon>Heterodermia</taxon>
    </lineage>
</organism>
<dbReference type="Pfam" id="PF08447">
    <property type="entry name" value="PAS_3"/>
    <property type="match status" value="1"/>
</dbReference>
<feature type="compositionally biased region" description="Polar residues" evidence="1">
    <location>
        <begin position="325"/>
        <end position="338"/>
    </location>
</feature>
<accession>A0A8H3FUF3</accession>
<feature type="region of interest" description="Disordered" evidence="1">
    <location>
        <begin position="498"/>
        <end position="638"/>
    </location>
</feature>
<dbReference type="InterPro" id="IPR013655">
    <property type="entry name" value="PAS_fold_3"/>
</dbReference>
<feature type="compositionally biased region" description="Polar residues" evidence="1">
    <location>
        <begin position="653"/>
        <end position="662"/>
    </location>
</feature>
<dbReference type="EMBL" id="CAJPDS010000055">
    <property type="protein sequence ID" value="CAF9930225.1"/>
    <property type="molecule type" value="Genomic_DNA"/>
</dbReference>
<evidence type="ECO:0000256" key="1">
    <source>
        <dbReference type="SAM" id="MobiDB-lite"/>
    </source>
</evidence>
<dbReference type="SMART" id="SM00091">
    <property type="entry name" value="PAS"/>
    <property type="match status" value="2"/>
</dbReference>
<evidence type="ECO:0000313" key="3">
    <source>
        <dbReference type="EMBL" id="CAF9930225.1"/>
    </source>
</evidence>
<feature type="region of interest" description="Disordered" evidence="1">
    <location>
        <begin position="653"/>
        <end position="745"/>
    </location>
</feature>
<feature type="compositionally biased region" description="Polar residues" evidence="1">
    <location>
        <begin position="535"/>
        <end position="561"/>
    </location>
</feature>
<dbReference type="NCBIfam" id="TIGR00229">
    <property type="entry name" value="sensory_box"/>
    <property type="match status" value="1"/>
</dbReference>
<dbReference type="Proteomes" id="UP000664521">
    <property type="component" value="Unassembled WGS sequence"/>
</dbReference>
<feature type="compositionally biased region" description="Basic and acidic residues" evidence="1">
    <location>
        <begin position="663"/>
        <end position="672"/>
    </location>
</feature>
<feature type="compositionally biased region" description="Basic and acidic residues" evidence="1">
    <location>
        <begin position="519"/>
        <end position="529"/>
    </location>
</feature>
<gene>
    <name evidence="3" type="ORF">HETSPECPRED_007575</name>
</gene>
<sequence length="745" mass="82245">METTFITIHGSILDLSLDARLLYASNSISDILGYQPNEVVGKSCWEYFHPDEIPFARAIHGRGVQLDKAAVLNYCQIKSREGRWVGCECVFTVVHDVLVGCTSIYKTGANSQSKVPVKTLSTVLIDLIITKERATVAPAIRQLFSSSPRDPRYHMLSYISHKFSEEIRPNKHEPRAALFLNRFSRTSTIMYATNGLANVLGITADQLNGKSFYYCIQENCLEDAVKCLESAKANDSIAYLRFWFRDPREAEQTDGDQHMDGNSSGDDDDGGVHLDDRMDEDGSENAVTSDSSVSQMSSAVDQNSTGRSSVERDPQRLAANHSLLDINSRSSSGNSTDLQDGANDAIFDQPATRQSSSSSLSFSTPNDTNRAPATRLPPRPGQIELEAVISCTSDGLVVVLRRARALVPQIAGALTQHSYANGCFASPWATDPIMPNLDLRQNAQLNRYQPALVPLAPTGAQADTASMKGPDQEDFMNSIREVAVFAWSLTGINGSLARYGRGRPTGQSLPPGGLPIWKPDFKSSAEIERHPHHGNNPQETRQYQAASKMHMSSHTSDTSNIHSDRFSDYIKNSQDTTSNGQGYGRDSKSTPPSEWTNEKGNGSQDHMESNYLKGIHNRSNQPYGYGSQPIDPSNTQTQYNDWYQQGLDSGYSNDYQHYSLNGHNHESHHMADDQAPIASDESRSEPSYRGLRGPISQNRTQYHDSSAMDSTNAQSYLSDRPSNGGYPNGNGTHHRGHHNWLSQQH</sequence>
<evidence type="ECO:0000313" key="4">
    <source>
        <dbReference type="Proteomes" id="UP000664521"/>
    </source>
</evidence>
<dbReference type="CDD" id="cd00130">
    <property type="entry name" value="PAS"/>
    <property type="match status" value="1"/>
</dbReference>